<dbReference type="Pfam" id="PF03171">
    <property type="entry name" value="2OG-FeII_Oxy"/>
    <property type="match status" value="1"/>
</dbReference>
<dbReference type="Proteomes" id="UP000193467">
    <property type="component" value="Unassembled WGS sequence"/>
</dbReference>
<comment type="caution">
    <text evidence="3">The sequence shown here is derived from an EMBL/GenBank/DDBJ whole genome shotgun (WGS) entry which is preliminary data.</text>
</comment>
<gene>
    <name evidence="3" type="ORF">BCR35DRAFT_304616</name>
</gene>
<dbReference type="PRINTS" id="PR00682">
    <property type="entry name" value="IPNSYNTHASE"/>
</dbReference>
<dbReference type="OrthoDB" id="406156at2759"/>
<dbReference type="EMBL" id="MCGR01000026">
    <property type="protein sequence ID" value="ORY79782.1"/>
    <property type="molecule type" value="Genomic_DNA"/>
</dbReference>
<dbReference type="STRING" id="106004.A0A1Y2F7A8"/>
<proteinExistence type="predicted"/>
<dbReference type="PANTHER" id="PTHR47990">
    <property type="entry name" value="2-OXOGLUTARATE (2OG) AND FE(II)-DEPENDENT OXYGENASE SUPERFAMILY PROTEIN-RELATED"/>
    <property type="match status" value="1"/>
</dbReference>
<evidence type="ECO:0000259" key="2">
    <source>
        <dbReference type="Pfam" id="PF14226"/>
    </source>
</evidence>
<feature type="domain" description="Isopenicillin N synthase-like Fe(2+) 2OG dioxygenase" evidence="1">
    <location>
        <begin position="217"/>
        <end position="286"/>
    </location>
</feature>
<dbReference type="Gene3D" id="2.60.120.330">
    <property type="entry name" value="B-lactam Antibiotic, Isopenicillin N Synthase, Chain"/>
    <property type="match status" value="1"/>
</dbReference>
<keyword evidence="4" id="KW-1185">Reference proteome</keyword>
<reference evidence="3 4" key="1">
    <citation type="submission" date="2016-07" db="EMBL/GenBank/DDBJ databases">
        <title>Pervasive Adenine N6-methylation of Active Genes in Fungi.</title>
        <authorList>
            <consortium name="DOE Joint Genome Institute"/>
            <person name="Mondo S.J."/>
            <person name="Dannebaum R.O."/>
            <person name="Kuo R.C."/>
            <person name="Labutti K."/>
            <person name="Haridas S."/>
            <person name="Kuo A."/>
            <person name="Salamov A."/>
            <person name="Ahrendt S.R."/>
            <person name="Lipzen A."/>
            <person name="Sullivan W."/>
            <person name="Andreopoulos W.B."/>
            <person name="Clum A."/>
            <person name="Lindquist E."/>
            <person name="Daum C."/>
            <person name="Ramamoorthy G.K."/>
            <person name="Gryganskyi A."/>
            <person name="Culley D."/>
            <person name="Magnuson J.K."/>
            <person name="James T.Y."/>
            <person name="O'Malley M.A."/>
            <person name="Stajich J.E."/>
            <person name="Spatafora J.W."/>
            <person name="Visel A."/>
            <person name="Grigoriev I.V."/>
        </authorList>
    </citation>
    <scope>NUCLEOTIDE SEQUENCE [LARGE SCALE GENOMIC DNA]</scope>
    <source>
        <strain evidence="3 4">62-1032</strain>
    </source>
</reference>
<evidence type="ECO:0000313" key="4">
    <source>
        <dbReference type="Proteomes" id="UP000193467"/>
    </source>
</evidence>
<evidence type="ECO:0000313" key="3">
    <source>
        <dbReference type="EMBL" id="ORY79782.1"/>
    </source>
</evidence>
<dbReference type="AlphaFoldDB" id="A0A1Y2F7A8"/>
<dbReference type="InParanoid" id="A0A1Y2F7A8"/>
<dbReference type="SUPFAM" id="SSF51197">
    <property type="entry name" value="Clavaminate synthase-like"/>
    <property type="match status" value="1"/>
</dbReference>
<accession>A0A1Y2F7A8</accession>
<dbReference type="InterPro" id="IPR027443">
    <property type="entry name" value="IPNS-like_sf"/>
</dbReference>
<dbReference type="Pfam" id="PF14226">
    <property type="entry name" value="DIOX_N"/>
    <property type="match status" value="1"/>
</dbReference>
<dbReference type="InterPro" id="IPR026992">
    <property type="entry name" value="DIOX_N"/>
</dbReference>
<feature type="domain" description="Non-haem dioxygenase N-terminal" evidence="2">
    <location>
        <begin position="30"/>
        <end position="132"/>
    </location>
</feature>
<dbReference type="InterPro" id="IPR050231">
    <property type="entry name" value="Iron_ascorbate_oxido_reductase"/>
</dbReference>
<sequence>MSSPYPHIEPYVRPEPTKEDLEYAPLAALDVSKVPDWSKPEGKEELVNDLRRAIEEVGFFYVVGHGIKDLDVRRQLALADAFFKQPVETKLQHPCEFEVGKYFGYRYPKEFYGAEGRLQSRTEMLNAAKDTPVLEDEYIEWDLLKPHRAEIKDFQQQVHSKILTPVLKLFALLLELPETYFSDPHAFDQATEDHLRYMLYSPYSAEEYAQIGGQLSRGHTDFGLLTILFPQIINGLQVQTAPGEYKWVKYIPDHVVVNTAEVLTYLTGGFVKSTVHRVIRPPNDQAKSNRLGLLYFSRVANDYDVAIAPSPLLKRLGLYKVDPNPPKGLEWGRERVKHSHLKKIIEIEKPYEAFKFRDGQYEVKLDYDSPAVESTPIKPSTAIAA</sequence>
<dbReference type="InterPro" id="IPR044861">
    <property type="entry name" value="IPNS-like_FE2OG_OXY"/>
</dbReference>
<name>A0A1Y2F7A8_9BASI</name>
<protein>
    <submittedName>
        <fullName evidence="3">Clavaminate synthase-like protein</fullName>
    </submittedName>
</protein>
<evidence type="ECO:0000259" key="1">
    <source>
        <dbReference type="Pfam" id="PF03171"/>
    </source>
</evidence>
<organism evidence="3 4">
    <name type="scientific">Leucosporidium creatinivorum</name>
    <dbReference type="NCBI Taxonomy" id="106004"/>
    <lineage>
        <taxon>Eukaryota</taxon>
        <taxon>Fungi</taxon>
        <taxon>Dikarya</taxon>
        <taxon>Basidiomycota</taxon>
        <taxon>Pucciniomycotina</taxon>
        <taxon>Microbotryomycetes</taxon>
        <taxon>Leucosporidiales</taxon>
        <taxon>Leucosporidium</taxon>
    </lineage>
</organism>